<feature type="region of interest" description="Disordered" evidence="1">
    <location>
        <begin position="195"/>
        <end position="225"/>
    </location>
</feature>
<dbReference type="Proteomes" id="UP001187531">
    <property type="component" value="Unassembled WGS sequence"/>
</dbReference>
<dbReference type="AlphaFoldDB" id="A0AA88I4G4"/>
<comment type="caution">
    <text evidence="3">The sequence shown here is derived from an EMBL/GenBank/DDBJ whole genome shotgun (WGS) entry which is preliminary data.</text>
</comment>
<dbReference type="Pfam" id="PF00168">
    <property type="entry name" value="C2"/>
    <property type="match status" value="1"/>
</dbReference>
<protein>
    <recommendedName>
        <fullName evidence="2">C2 domain-containing protein</fullName>
    </recommendedName>
</protein>
<evidence type="ECO:0000259" key="2">
    <source>
        <dbReference type="Pfam" id="PF00168"/>
    </source>
</evidence>
<dbReference type="Gene3D" id="2.60.40.150">
    <property type="entry name" value="C2 domain"/>
    <property type="match status" value="1"/>
</dbReference>
<name>A0AA88I4G4_ARTSF</name>
<dbReference type="InterPro" id="IPR000008">
    <property type="entry name" value="C2_dom"/>
</dbReference>
<gene>
    <name evidence="3" type="ORF">QYM36_003816</name>
</gene>
<evidence type="ECO:0000256" key="1">
    <source>
        <dbReference type="SAM" id="MobiDB-lite"/>
    </source>
</evidence>
<organism evidence="3 4">
    <name type="scientific">Artemia franciscana</name>
    <name type="common">Brine shrimp</name>
    <name type="synonym">Artemia sanfranciscana</name>
    <dbReference type="NCBI Taxonomy" id="6661"/>
    <lineage>
        <taxon>Eukaryota</taxon>
        <taxon>Metazoa</taxon>
        <taxon>Ecdysozoa</taxon>
        <taxon>Arthropoda</taxon>
        <taxon>Crustacea</taxon>
        <taxon>Branchiopoda</taxon>
        <taxon>Anostraca</taxon>
        <taxon>Artemiidae</taxon>
        <taxon>Artemia</taxon>
    </lineage>
</organism>
<sequence>MLTRFTLRFCLTDWNVQMPFIQLNIIDAEFVQHERVPSFFEKKLNPIFYVKMSCNKKVYPTAEVKNGMNPGWNQTFLFQEGDDTFLTFRLKEKGKILGIIKRGKQVGHGEKIIKGTLRGGNFNVPIRNSGRNPEILVGYLRIKVVKVDSNSQNKVEVLQNQKEEQLQPLKKDKIEECKKNGNKFGETVELIKPEKDDEKNYKNKKMKSSKKLRLKRKRKLKKLNG</sequence>
<dbReference type="InterPro" id="IPR035892">
    <property type="entry name" value="C2_domain_sf"/>
</dbReference>
<proteinExistence type="predicted"/>
<dbReference type="EMBL" id="JAVRJZ010000006">
    <property type="protein sequence ID" value="KAK2721640.1"/>
    <property type="molecule type" value="Genomic_DNA"/>
</dbReference>
<feature type="compositionally biased region" description="Basic residues" evidence="1">
    <location>
        <begin position="202"/>
        <end position="225"/>
    </location>
</feature>
<keyword evidence="4" id="KW-1185">Reference proteome</keyword>
<reference evidence="3" key="1">
    <citation type="submission" date="2023-07" db="EMBL/GenBank/DDBJ databases">
        <title>Chromosome-level genome assembly of Artemia franciscana.</title>
        <authorList>
            <person name="Jo E."/>
        </authorList>
    </citation>
    <scope>NUCLEOTIDE SEQUENCE</scope>
    <source>
        <tissue evidence="3">Whole body</tissue>
    </source>
</reference>
<accession>A0AA88I4G4</accession>
<feature type="domain" description="C2" evidence="2">
    <location>
        <begin position="24"/>
        <end position="95"/>
    </location>
</feature>
<evidence type="ECO:0000313" key="4">
    <source>
        <dbReference type="Proteomes" id="UP001187531"/>
    </source>
</evidence>
<evidence type="ECO:0000313" key="3">
    <source>
        <dbReference type="EMBL" id="KAK2721640.1"/>
    </source>
</evidence>
<dbReference type="SUPFAM" id="SSF49562">
    <property type="entry name" value="C2 domain (Calcium/lipid-binding domain, CaLB)"/>
    <property type="match status" value="1"/>
</dbReference>